<reference evidence="2" key="1">
    <citation type="submission" date="2021-11" db="EMBL/GenBank/DDBJ databases">
        <title>Clostridia strains as spoilage organisms.</title>
        <authorList>
            <person name="Wambui J."/>
            <person name="Stevens M.J.A."/>
            <person name="Stephan R."/>
        </authorList>
    </citation>
    <scope>NUCLEOTIDE SEQUENCE</scope>
    <source>
        <strain evidence="2">CF009</strain>
    </source>
</reference>
<dbReference type="RefSeq" id="WP_216121147.1">
    <property type="nucleotide sequence ID" value="NZ_CP086239.1"/>
</dbReference>
<dbReference type="EMBL" id="CP086239">
    <property type="protein sequence ID" value="WAG62066.1"/>
    <property type="molecule type" value="Genomic_DNA"/>
</dbReference>
<proteinExistence type="predicted"/>
<dbReference type="GO" id="GO:0009401">
    <property type="term" value="P:phosphoenolpyruvate-dependent sugar phosphotransferase system"/>
    <property type="evidence" value="ECO:0007669"/>
    <property type="project" value="InterPro"/>
</dbReference>
<gene>
    <name evidence="2" type="ORF">LL038_07435</name>
</gene>
<dbReference type="CDD" id="cd00215">
    <property type="entry name" value="PTS_IIA_lac"/>
    <property type="match status" value="1"/>
</dbReference>
<organism evidence="2 3">
    <name type="scientific">Clostridium estertheticum</name>
    <dbReference type="NCBI Taxonomy" id="238834"/>
    <lineage>
        <taxon>Bacteria</taxon>
        <taxon>Bacillati</taxon>
        <taxon>Bacillota</taxon>
        <taxon>Clostridia</taxon>
        <taxon>Eubacteriales</taxon>
        <taxon>Clostridiaceae</taxon>
        <taxon>Clostridium</taxon>
    </lineage>
</organism>
<dbReference type="InterPro" id="IPR003188">
    <property type="entry name" value="PTS_IIA_lac/cel"/>
</dbReference>
<dbReference type="Pfam" id="PF02255">
    <property type="entry name" value="PTS_IIA"/>
    <property type="match status" value="1"/>
</dbReference>
<evidence type="ECO:0000256" key="1">
    <source>
        <dbReference type="PROSITE-ProRule" id="PRU00418"/>
    </source>
</evidence>
<dbReference type="PANTHER" id="PTHR34382:SF7">
    <property type="entry name" value="PTS SYSTEM N,N'-DIACETYLCHITOBIOSE-SPECIFIC EIIA COMPONENT"/>
    <property type="match status" value="1"/>
</dbReference>
<feature type="modified residue" description="Phosphohistidine; by HPr" evidence="1">
    <location>
        <position position="76"/>
    </location>
</feature>
<dbReference type="Proteomes" id="UP001164733">
    <property type="component" value="Chromosome"/>
</dbReference>
<dbReference type="PANTHER" id="PTHR34382">
    <property type="entry name" value="PTS SYSTEM N,N'-DIACETYLCHITOBIOSE-SPECIFIC EIIA COMPONENT"/>
    <property type="match status" value="1"/>
</dbReference>
<dbReference type="AlphaFoldDB" id="A0AA47ELE7"/>
<protein>
    <submittedName>
        <fullName evidence="2">PTS lactose/cellobiose transporter subunit IIA</fullName>
    </submittedName>
</protein>
<sequence length="101" mass="11131">MEELENIIFELIVYAGNGKSSAMEAIQEAKKGEFEKADQSLKDASVELGKAHKYQTSLIQAEAAGKATTITLLLIHAQDHFMSAMTVIDLATEIVEIYKTR</sequence>
<dbReference type="PIRSF" id="PIRSF000699">
    <property type="entry name" value="PTS_IILac_III"/>
    <property type="match status" value="1"/>
</dbReference>
<dbReference type="PROSITE" id="PS51095">
    <property type="entry name" value="PTS_EIIA_TYPE_3"/>
    <property type="match status" value="1"/>
</dbReference>
<accession>A0AA47ELE7</accession>
<name>A0AA47ELE7_9CLOT</name>
<evidence type="ECO:0000313" key="2">
    <source>
        <dbReference type="EMBL" id="WAG62066.1"/>
    </source>
</evidence>
<evidence type="ECO:0000313" key="3">
    <source>
        <dbReference type="Proteomes" id="UP001164733"/>
    </source>
</evidence>